<gene>
    <name evidence="7" type="ORF">V1264_024693</name>
</gene>
<keyword evidence="5 6" id="KW-0472">Membrane</keyword>
<evidence type="ECO:0000256" key="5">
    <source>
        <dbReference type="ARBA" id="ARBA00023136"/>
    </source>
</evidence>
<dbReference type="GO" id="GO:0000139">
    <property type="term" value="C:Golgi membrane"/>
    <property type="evidence" value="ECO:0007669"/>
    <property type="project" value="UniProtKB-SubCell"/>
</dbReference>
<sequence>MQATEIDMVNRDPNNVNDHLKVAYEDVIAEPDGAHSIDCVWRCSYNCFNCAKGCCYNVLSIFCGIPLALFWGCEFACITFQHVWQITPCMRVFMINCGCAQKFFSTCLQCCLGPICESCGMFFSNIVVKNQ</sequence>
<organism evidence="7 8">
    <name type="scientific">Littorina saxatilis</name>
    <dbReference type="NCBI Taxonomy" id="31220"/>
    <lineage>
        <taxon>Eukaryota</taxon>
        <taxon>Metazoa</taxon>
        <taxon>Spiralia</taxon>
        <taxon>Lophotrochozoa</taxon>
        <taxon>Mollusca</taxon>
        <taxon>Gastropoda</taxon>
        <taxon>Caenogastropoda</taxon>
        <taxon>Littorinimorpha</taxon>
        <taxon>Littorinoidea</taxon>
        <taxon>Littorinidae</taxon>
        <taxon>Littorina</taxon>
    </lineage>
</organism>
<dbReference type="GO" id="GO:0005901">
    <property type="term" value="C:caveola"/>
    <property type="evidence" value="ECO:0007669"/>
    <property type="project" value="UniProtKB-SubCell"/>
</dbReference>
<reference evidence="7 8" key="1">
    <citation type="submission" date="2024-02" db="EMBL/GenBank/DDBJ databases">
        <title>Chromosome-scale genome assembly of the rough periwinkle Littorina saxatilis.</title>
        <authorList>
            <person name="De Jode A."/>
            <person name="Faria R."/>
            <person name="Formenti G."/>
            <person name="Sims Y."/>
            <person name="Smith T.P."/>
            <person name="Tracey A."/>
            <person name="Wood J.M.D."/>
            <person name="Zagrodzka Z.B."/>
            <person name="Johannesson K."/>
            <person name="Butlin R.K."/>
            <person name="Leder E.H."/>
        </authorList>
    </citation>
    <scope>NUCLEOTIDE SEQUENCE [LARGE SCALE GENOMIC DNA]</scope>
    <source>
        <strain evidence="7">Snail1</strain>
        <tissue evidence="7">Muscle</tissue>
    </source>
</reference>
<evidence type="ECO:0000256" key="4">
    <source>
        <dbReference type="ARBA" id="ARBA00023034"/>
    </source>
</evidence>
<evidence type="ECO:0000256" key="3">
    <source>
        <dbReference type="ARBA" id="ARBA00022475"/>
    </source>
</evidence>
<dbReference type="AlphaFoldDB" id="A0AAN9FYL2"/>
<protein>
    <recommendedName>
        <fullName evidence="6">Caveolin</fullName>
    </recommendedName>
</protein>
<dbReference type="Proteomes" id="UP001374579">
    <property type="component" value="Unassembled WGS sequence"/>
</dbReference>
<dbReference type="InterPro" id="IPR001612">
    <property type="entry name" value="Caveolin"/>
</dbReference>
<dbReference type="GO" id="GO:0070836">
    <property type="term" value="P:caveola assembly"/>
    <property type="evidence" value="ECO:0007669"/>
    <property type="project" value="InterPro"/>
</dbReference>
<accession>A0AAN9FYL2</accession>
<evidence type="ECO:0000313" key="8">
    <source>
        <dbReference type="Proteomes" id="UP001374579"/>
    </source>
</evidence>
<dbReference type="PANTHER" id="PTHR10844:SF19">
    <property type="entry name" value="CAVEOLIN-2"/>
    <property type="match status" value="1"/>
</dbReference>
<evidence type="ECO:0000256" key="1">
    <source>
        <dbReference type="ARBA" id="ARBA00004202"/>
    </source>
</evidence>
<dbReference type="GO" id="GO:0060090">
    <property type="term" value="F:molecular adaptor activity"/>
    <property type="evidence" value="ECO:0007669"/>
    <property type="project" value="TreeGrafter"/>
</dbReference>
<keyword evidence="4 6" id="KW-0333">Golgi apparatus</keyword>
<evidence type="ECO:0000256" key="6">
    <source>
        <dbReference type="RuleBase" id="RU000680"/>
    </source>
</evidence>
<comment type="function">
    <text evidence="6">May act as a scaffolding protein within caveolar membranes. Interacts directly with G-protein alpha subunits and can functionally regulate their activity.</text>
</comment>
<proteinExistence type="inferred from homology"/>
<keyword evidence="3 6" id="KW-1003">Cell membrane</keyword>
<comment type="subcellular location">
    <subcellularLocation>
        <location evidence="1 6">Cell membrane</location>
        <topology evidence="1 6">Peripheral membrane protein</topology>
    </subcellularLocation>
    <subcellularLocation>
        <location evidence="6">Golgi apparatus membrane</location>
        <topology evidence="6">Peripheral membrane protein</topology>
    </subcellularLocation>
    <subcellularLocation>
        <location evidence="6">Membrane</location>
        <location evidence="6">Caveola</location>
        <topology evidence="6">Peripheral membrane protein</topology>
    </subcellularLocation>
</comment>
<dbReference type="Pfam" id="PF01146">
    <property type="entry name" value="Caveolin"/>
    <property type="match status" value="1"/>
</dbReference>
<keyword evidence="8" id="KW-1185">Reference proteome</keyword>
<evidence type="ECO:0000313" key="7">
    <source>
        <dbReference type="EMBL" id="KAK7089313.1"/>
    </source>
</evidence>
<comment type="caution">
    <text evidence="7">The sequence shown here is derived from an EMBL/GenBank/DDBJ whole genome shotgun (WGS) entry which is preliminary data.</text>
</comment>
<comment type="similarity">
    <text evidence="2 6">Belongs to the caveolin family.</text>
</comment>
<dbReference type="EMBL" id="JBAMIC010002259">
    <property type="protein sequence ID" value="KAK7089313.1"/>
    <property type="molecule type" value="Genomic_DNA"/>
</dbReference>
<name>A0AAN9FYL2_9CAEN</name>
<evidence type="ECO:0000256" key="2">
    <source>
        <dbReference type="ARBA" id="ARBA00010988"/>
    </source>
</evidence>
<dbReference type="PANTHER" id="PTHR10844">
    <property type="entry name" value="CAVEOLIN"/>
    <property type="match status" value="1"/>
</dbReference>